<keyword evidence="1" id="KW-0472">Membrane</keyword>
<sequence length="560" mass="63705">MKFFYLILIQFLILKVFGSVDTIHSISRYDLHGEINNKFCTEQDGECNWDKYEESMVLLGLWGIIPAFIVLILFLILCCCFSVKKSKELCAGKKEYTYKDRRIFLLITFILSFISSVVWITGIVSNNKVANGYNQVKDVIVDTSDEIVAISEDICSSLQFYQSINVVDANTQAALNEAYNIANQTHTMIDKIKGINQKRHIGTITFWTVQISFFIFALLLVSCKKGSGGRFMGFLMLFSCIFLFLLYGISYVVTVCVSDACYELETNKDNRTSFNFILDCSSLGAFDNFETGCLQVQNYCIEEICNSTKLLCQQKENLTQNHTHCEYDPSTCCLDNFTIWENETVPNFGYGCYNLSDPYQPQKCGEINQSQCEFGLNWTSSDCISLISISDCASVCTDQDLKDDSLNFTNAVQNFSQFLNFEQSTFALMNCSIINDALSSISNTICTDVFDGFVGLFSSLLPFIISFFIGSLLLIFCKSRFLEKNPNELSFKGDESVAKDKIMKELNQDNNLKDFDNDRKLIVNLQNGVDDIQDTLDFFEDNQENPLINKRGKNKEKKRK</sequence>
<accession>A0A9Q0LRJ9</accession>
<dbReference type="EMBL" id="JAPDFW010000063">
    <property type="protein sequence ID" value="KAJ5075965.1"/>
    <property type="molecule type" value="Genomic_DNA"/>
</dbReference>
<feature type="signal peptide" evidence="2">
    <location>
        <begin position="1"/>
        <end position="18"/>
    </location>
</feature>
<gene>
    <name evidence="3" type="ORF">M0811_06827</name>
</gene>
<keyword evidence="2" id="KW-0732">Signal</keyword>
<feature type="transmembrane region" description="Helical" evidence="1">
    <location>
        <begin position="453"/>
        <end position="476"/>
    </location>
</feature>
<reference evidence="3" key="1">
    <citation type="submission" date="2022-10" db="EMBL/GenBank/DDBJ databases">
        <title>Novel sulphate-reducing endosymbionts in the free-living metamonad Anaeramoeba.</title>
        <authorList>
            <person name="Jerlstrom-Hultqvist J."/>
            <person name="Cepicka I."/>
            <person name="Gallot-Lavallee L."/>
            <person name="Salas-Leiva D."/>
            <person name="Curtis B.A."/>
            <person name="Zahonova K."/>
            <person name="Pipaliya S."/>
            <person name="Dacks J."/>
            <person name="Roger A.J."/>
        </authorList>
    </citation>
    <scope>NUCLEOTIDE SEQUENCE</scope>
    <source>
        <strain evidence="3">BMAN</strain>
    </source>
</reference>
<feature type="chain" id="PRO_5040469441" evidence="2">
    <location>
        <begin position="19"/>
        <end position="560"/>
    </location>
</feature>
<evidence type="ECO:0000256" key="2">
    <source>
        <dbReference type="SAM" id="SignalP"/>
    </source>
</evidence>
<comment type="caution">
    <text evidence="3">The sequence shown here is derived from an EMBL/GenBank/DDBJ whole genome shotgun (WGS) entry which is preliminary data.</text>
</comment>
<feature type="transmembrane region" description="Helical" evidence="1">
    <location>
        <begin position="103"/>
        <end position="124"/>
    </location>
</feature>
<keyword evidence="1 3" id="KW-0812">Transmembrane</keyword>
<feature type="transmembrane region" description="Helical" evidence="1">
    <location>
        <begin position="59"/>
        <end position="83"/>
    </location>
</feature>
<evidence type="ECO:0000313" key="3">
    <source>
        <dbReference type="EMBL" id="KAJ5075965.1"/>
    </source>
</evidence>
<feature type="transmembrane region" description="Helical" evidence="1">
    <location>
        <begin position="201"/>
        <end position="221"/>
    </location>
</feature>
<feature type="transmembrane region" description="Helical" evidence="1">
    <location>
        <begin position="233"/>
        <end position="253"/>
    </location>
</feature>
<name>A0A9Q0LRJ9_ANAIG</name>
<organism evidence="3 4">
    <name type="scientific">Anaeramoeba ignava</name>
    <name type="common">Anaerobic marine amoeba</name>
    <dbReference type="NCBI Taxonomy" id="1746090"/>
    <lineage>
        <taxon>Eukaryota</taxon>
        <taxon>Metamonada</taxon>
        <taxon>Anaeramoebidae</taxon>
        <taxon>Anaeramoeba</taxon>
    </lineage>
</organism>
<dbReference type="Proteomes" id="UP001149090">
    <property type="component" value="Unassembled WGS sequence"/>
</dbReference>
<proteinExistence type="predicted"/>
<dbReference type="OMA" id="AISEDIC"/>
<protein>
    <submittedName>
        <fullName evidence="3">Transmembrane protein</fullName>
    </submittedName>
</protein>
<evidence type="ECO:0000256" key="1">
    <source>
        <dbReference type="SAM" id="Phobius"/>
    </source>
</evidence>
<dbReference type="OrthoDB" id="10664616at2759"/>
<keyword evidence="4" id="KW-1185">Reference proteome</keyword>
<keyword evidence="1" id="KW-1133">Transmembrane helix</keyword>
<evidence type="ECO:0000313" key="4">
    <source>
        <dbReference type="Proteomes" id="UP001149090"/>
    </source>
</evidence>
<dbReference type="GO" id="GO:0016020">
    <property type="term" value="C:membrane"/>
    <property type="evidence" value="ECO:0007669"/>
    <property type="project" value="TreeGrafter"/>
</dbReference>
<dbReference type="AlphaFoldDB" id="A0A9Q0LRJ9"/>
<dbReference type="PANTHER" id="PTHR31414">
    <property type="entry name" value="TRANSMEMBRANE PROTEIN DDB_G0292058"/>
    <property type="match status" value="1"/>
</dbReference>
<dbReference type="PANTHER" id="PTHR31414:SF18">
    <property type="entry name" value="TRANSMEMBRANE PROTEIN-RELATED"/>
    <property type="match status" value="1"/>
</dbReference>
<dbReference type="InterPro" id="IPR040283">
    <property type="entry name" value="DDB_G0292058-like"/>
</dbReference>